<dbReference type="Xenbase" id="XB-GENE-17335505">
    <property type="gene designation" value="ifnar1.S"/>
</dbReference>
<dbReference type="AlphaFoldDB" id="A0A8J0UI08"/>
<feature type="chain" id="PRO_5035167676" evidence="2">
    <location>
        <begin position="26"/>
        <end position="474"/>
    </location>
</feature>
<dbReference type="InterPro" id="IPR003961">
    <property type="entry name" value="FN3_dom"/>
</dbReference>
<evidence type="ECO:0000259" key="3">
    <source>
        <dbReference type="PROSITE" id="PS50853"/>
    </source>
</evidence>
<feature type="signal peptide" evidence="2">
    <location>
        <begin position="1"/>
        <end position="25"/>
    </location>
</feature>
<keyword evidence="5" id="KW-0675">Receptor</keyword>
<evidence type="ECO:0000313" key="4">
    <source>
        <dbReference type="Proteomes" id="UP000186698"/>
    </source>
</evidence>
<dbReference type="GeneID" id="108709230"/>
<dbReference type="PROSITE" id="PS50853">
    <property type="entry name" value="FN3"/>
    <property type="match status" value="1"/>
</dbReference>
<feature type="domain" description="Fibronectin type-III" evidence="3">
    <location>
        <begin position="35"/>
        <end position="136"/>
    </location>
</feature>
<evidence type="ECO:0000256" key="1">
    <source>
        <dbReference type="SAM" id="Phobius"/>
    </source>
</evidence>
<dbReference type="InterPro" id="IPR015373">
    <property type="entry name" value="Interferon/interleukin_rcp_dom"/>
</dbReference>
<feature type="transmembrane region" description="Helical" evidence="1">
    <location>
        <begin position="344"/>
        <end position="368"/>
    </location>
</feature>
<organism evidence="4 5">
    <name type="scientific">Xenopus laevis</name>
    <name type="common">African clawed frog</name>
    <dbReference type="NCBI Taxonomy" id="8355"/>
    <lineage>
        <taxon>Eukaryota</taxon>
        <taxon>Metazoa</taxon>
        <taxon>Chordata</taxon>
        <taxon>Craniata</taxon>
        <taxon>Vertebrata</taxon>
        <taxon>Euteleostomi</taxon>
        <taxon>Amphibia</taxon>
        <taxon>Batrachia</taxon>
        <taxon>Anura</taxon>
        <taxon>Pipoidea</taxon>
        <taxon>Pipidae</taxon>
        <taxon>Xenopodinae</taxon>
        <taxon>Xenopus</taxon>
        <taxon>Xenopus</taxon>
    </lineage>
</organism>
<dbReference type="Gene3D" id="2.60.40.10">
    <property type="entry name" value="Immunoglobulins"/>
    <property type="match status" value="2"/>
</dbReference>
<dbReference type="Pfam" id="PF09294">
    <property type="entry name" value="Interfer-bind"/>
    <property type="match status" value="1"/>
</dbReference>
<dbReference type="Pfam" id="PF01108">
    <property type="entry name" value="Tissue_fac"/>
    <property type="match status" value="2"/>
</dbReference>
<dbReference type="SUPFAM" id="SSF49265">
    <property type="entry name" value="Fibronectin type III"/>
    <property type="match status" value="3"/>
</dbReference>
<name>A0A8J0UI08_XENLA</name>
<keyword evidence="1" id="KW-1133">Transmembrane helix</keyword>
<keyword evidence="4" id="KW-1185">Reference proteome</keyword>
<dbReference type="CTD" id="108709230"/>
<keyword evidence="2" id="KW-0732">Signal</keyword>
<reference evidence="5" key="2">
    <citation type="submission" date="2025-08" db="UniProtKB">
        <authorList>
            <consortium name="RefSeq"/>
        </authorList>
    </citation>
    <scope>IDENTIFICATION</scope>
    <source>
        <strain evidence="5">J_2021</strain>
        <tissue evidence="5">Erythrocytes</tissue>
    </source>
</reference>
<reference evidence="4" key="1">
    <citation type="submission" date="2024-06" db="UniProtKB">
        <authorList>
            <consortium name="RefSeq"/>
        </authorList>
    </citation>
    <scope>NUCLEOTIDE SEQUENCE [LARGE SCALE GENOMIC DNA]</scope>
    <source>
        <strain evidence="4">J_2021</strain>
    </source>
</reference>
<evidence type="ECO:0000256" key="2">
    <source>
        <dbReference type="SAM" id="SignalP"/>
    </source>
</evidence>
<protein>
    <submittedName>
        <fullName evidence="5">Interferon alpha/beta receptor 1 isoform X2</fullName>
    </submittedName>
</protein>
<dbReference type="Proteomes" id="UP000186698">
    <property type="component" value="Chromosome 2S"/>
</dbReference>
<evidence type="ECO:0000313" key="6">
    <source>
        <dbReference type="Xenbase" id="XB-GENE-17335505"/>
    </source>
</evidence>
<dbReference type="OrthoDB" id="9944680at2759"/>
<keyword evidence="1" id="KW-0472">Membrane</keyword>
<dbReference type="InterPro" id="IPR013783">
    <property type="entry name" value="Ig-like_fold"/>
</dbReference>
<keyword evidence="1" id="KW-0812">Transmembrane</keyword>
<dbReference type="InterPro" id="IPR036116">
    <property type="entry name" value="FN3_sf"/>
</dbReference>
<dbReference type="PANTHER" id="PTHR20859:SF54">
    <property type="entry name" value="INTERFERON ALPHA_BETA RECEPTOR 1"/>
    <property type="match status" value="1"/>
</dbReference>
<gene>
    <name evidence="6" type="primary">ifnar1.S</name>
    <name evidence="5" type="synonym">LOC108709230</name>
</gene>
<dbReference type="InterPro" id="IPR050650">
    <property type="entry name" value="Type-II_Cytokine-TF_Rcpt"/>
</dbReference>
<evidence type="ECO:0000313" key="5">
    <source>
        <dbReference type="RefSeq" id="XP_018104378.1"/>
    </source>
</evidence>
<dbReference type="PANTHER" id="PTHR20859">
    <property type="entry name" value="INTERFERON/INTERLEUKIN RECEPTOR"/>
    <property type="match status" value="1"/>
</dbReference>
<sequence length="474" mass="53351">MAAEPGLLFLSQFCFLLFLPPWTGTLTSGLTYLEPPFNVKVHTLPDKYSVVWDWNNGNREDAKNVTFSVFVRKLKKKPSAQFWSSVPGCLHISHHNCSIDPALIDTDKDYKVQVRAEMSQIGSSSSDPVIFSAKVAGLDGRPYPENVTIDALNTNYMLKWDWDDSLYPNVTFSVEMVAEGAFSDGWKQVNGCENISMLHCDVSSIYIFGTYNFRIAASFDNKNRTLSRALRFHPLQDTTIGPPSDMSTELLATMLQIKLLEPKAFHNNYLKNTCDWEYNLIYWKDSKSDREEKSVKEKLGRFAIEVESSTTYCMKACVECQDSKRRGLFSKKQCITTGAGARTVWSVGIGIGFLVSIVVSAVVVYLCACPFKRYIRHIFYPAGKLPSSIENGMLDSRVKIPFVFQEEEATDVCYIIRNSGLDEDHVQNHKYSLKESSADSGNYSNEDEATGEAYGRWPLHTDNVASSTAIHMDA</sequence>
<accession>A0A8J0UI08</accession>
<proteinExistence type="predicted"/>
<dbReference type="GO" id="GO:0005886">
    <property type="term" value="C:plasma membrane"/>
    <property type="evidence" value="ECO:0007669"/>
    <property type="project" value="TreeGrafter"/>
</dbReference>
<dbReference type="GO" id="GO:0004896">
    <property type="term" value="F:cytokine receptor activity"/>
    <property type="evidence" value="ECO:0007669"/>
    <property type="project" value="TreeGrafter"/>
</dbReference>
<dbReference type="RefSeq" id="XP_018104378.1">
    <property type="nucleotide sequence ID" value="XM_018248889.2"/>
</dbReference>
<dbReference type="AGR" id="Xenbase:XB-GENE-17335505"/>